<comment type="catalytic activity">
    <reaction evidence="10">
        <text>L-seryl-[protein] + ATP = O-phospho-L-seryl-[protein] + ADP + H(+)</text>
        <dbReference type="Rhea" id="RHEA:17989"/>
        <dbReference type="Rhea" id="RHEA-COMP:9863"/>
        <dbReference type="Rhea" id="RHEA-COMP:11604"/>
        <dbReference type="ChEBI" id="CHEBI:15378"/>
        <dbReference type="ChEBI" id="CHEBI:29999"/>
        <dbReference type="ChEBI" id="CHEBI:30616"/>
        <dbReference type="ChEBI" id="CHEBI:83421"/>
        <dbReference type="ChEBI" id="CHEBI:456216"/>
        <dbReference type="EC" id="2.7.11.1"/>
    </reaction>
</comment>
<accession>A0A7K5UKY9</accession>
<dbReference type="PANTHER" id="PTHR12209">
    <property type="entry name" value="NON-SPECIFIC SERINE/THREONINE PROTEIN KINASE"/>
    <property type="match status" value="1"/>
</dbReference>
<dbReference type="Proteomes" id="UP000543364">
    <property type="component" value="Unassembled WGS sequence"/>
</dbReference>
<dbReference type="GO" id="GO:0070525">
    <property type="term" value="P:tRNA threonylcarbamoyladenosine metabolic process"/>
    <property type="evidence" value="ECO:0007669"/>
    <property type="project" value="TreeGrafter"/>
</dbReference>
<dbReference type="PROSITE" id="PS50011">
    <property type="entry name" value="PROTEIN_KINASE_DOM"/>
    <property type="match status" value="1"/>
</dbReference>
<name>A0A7K5UKY9_CEPOR</name>
<dbReference type="PANTHER" id="PTHR12209:SF0">
    <property type="entry name" value="EKC_KEOPS COMPLEX SUBUNIT TP53RK"/>
    <property type="match status" value="1"/>
</dbReference>
<comment type="catalytic activity">
    <reaction evidence="9">
        <text>L-threonyl-[protein] + ATP = O-phospho-L-threonyl-[protein] + ADP + H(+)</text>
        <dbReference type="Rhea" id="RHEA:46608"/>
        <dbReference type="Rhea" id="RHEA-COMP:11060"/>
        <dbReference type="Rhea" id="RHEA-COMP:11605"/>
        <dbReference type="ChEBI" id="CHEBI:15378"/>
        <dbReference type="ChEBI" id="CHEBI:30013"/>
        <dbReference type="ChEBI" id="CHEBI:30616"/>
        <dbReference type="ChEBI" id="CHEBI:61977"/>
        <dbReference type="ChEBI" id="CHEBI:456216"/>
        <dbReference type="EC" id="2.7.11.1"/>
    </reaction>
</comment>
<evidence type="ECO:0000313" key="12">
    <source>
        <dbReference type="EMBL" id="NWU16415.1"/>
    </source>
</evidence>
<reference evidence="12 13" key="1">
    <citation type="submission" date="2019-09" db="EMBL/GenBank/DDBJ databases">
        <title>Bird 10,000 Genomes (B10K) Project - Family phase.</title>
        <authorList>
            <person name="Zhang G."/>
        </authorList>
    </citation>
    <scope>NUCLEOTIDE SEQUENCE [LARGE SCALE GENOMIC DNA]</scope>
    <source>
        <strain evidence="12">B10K-DU-001-01</strain>
        <tissue evidence="12">Muscle</tissue>
    </source>
</reference>
<evidence type="ECO:0000256" key="5">
    <source>
        <dbReference type="ARBA" id="ARBA00022694"/>
    </source>
</evidence>
<dbReference type="GO" id="GO:0008033">
    <property type="term" value="P:tRNA processing"/>
    <property type="evidence" value="ECO:0007669"/>
    <property type="project" value="UniProtKB-KW"/>
</dbReference>
<evidence type="ECO:0000256" key="2">
    <source>
        <dbReference type="ARBA" id="ARBA00012513"/>
    </source>
</evidence>
<dbReference type="Gene3D" id="1.10.510.10">
    <property type="entry name" value="Transferase(Phosphotransferase) domain 1"/>
    <property type="match status" value="1"/>
</dbReference>
<dbReference type="InterPro" id="IPR022495">
    <property type="entry name" value="Bud32"/>
</dbReference>
<dbReference type="InterPro" id="IPR000719">
    <property type="entry name" value="Prot_kinase_dom"/>
</dbReference>
<keyword evidence="3" id="KW-0723">Serine/threonine-protein kinase</keyword>
<keyword evidence="8" id="KW-0067">ATP-binding</keyword>
<organism evidence="12 13">
    <name type="scientific">Cephalopterus ornatus</name>
    <name type="common">Amazonian umbrellabird</name>
    <dbReference type="NCBI Taxonomy" id="114276"/>
    <lineage>
        <taxon>Eukaryota</taxon>
        <taxon>Metazoa</taxon>
        <taxon>Chordata</taxon>
        <taxon>Craniata</taxon>
        <taxon>Vertebrata</taxon>
        <taxon>Euteleostomi</taxon>
        <taxon>Archelosauria</taxon>
        <taxon>Archosauria</taxon>
        <taxon>Dinosauria</taxon>
        <taxon>Saurischia</taxon>
        <taxon>Theropoda</taxon>
        <taxon>Coelurosauria</taxon>
        <taxon>Aves</taxon>
        <taxon>Neognathae</taxon>
        <taxon>Neoaves</taxon>
        <taxon>Telluraves</taxon>
        <taxon>Australaves</taxon>
        <taxon>Passeriformes</taxon>
        <taxon>Cotingidae</taxon>
        <taxon>Cephalopterus</taxon>
    </lineage>
</organism>
<feature type="non-terminal residue" evidence="12">
    <location>
        <position position="1"/>
    </location>
</feature>
<dbReference type="AlphaFoldDB" id="A0A7K5UKY9"/>
<dbReference type="EC" id="2.7.11.1" evidence="2"/>
<dbReference type="NCBIfam" id="TIGR03724">
    <property type="entry name" value="arch_bud32"/>
    <property type="match status" value="1"/>
</dbReference>
<dbReference type="GO" id="GO:0005829">
    <property type="term" value="C:cytosol"/>
    <property type="evidence" value="ECO:0007669"/>
    <property type="project" value="TreeGrafter"/>
</dbReference>
<keyword evidence="4" id="KW-0808">Transferase</keyword>
<evidence type="ECO:0000256" key="9">
    <source>
        <dbReference type="ARBA" id="ARBA00047899"/>
    </source>
</evidence>
<dbReference type="FunFam" id="1.10.510.10:FF:000323">
    <property type="entry name" value="TP53-regulating kinase, putative"/>
    <property type="match status" value="1"/>
</dbReference>
<dbReference type="InterPro" id="IPR011009">
    <property type="entry name" value="Kinase-like_dom_sf"/>
</dbReference>
<dbReference type="PROSITE" id="PS00109">
    <property type="entry name" value="PROTEIN_KINASE_TYR"/>
    <property type="match status" value="1"/>
</dbReference>
<dbReference type="InterPro" id="IPR008266">
    <property type="entry name" value="Tyr_kinase_AS"/>
</dbReference>
<feature type="domain" description="Protein kinase" evidence="11">
    <location>
        <begin position="7"/>
        <end position="231"/>
    </location>
</feature>
<evidence type="ECO:0000256" key="8">
    <source>
        <dbReference type="ARBA" id="ARBA00022840"/>
    </source>
</evidence>
<proteinExistence type="inferred from homology"/>
<evidence type="ECO:0000256" key="3">
    <source>
        <dbReference type="ARBA" id="ARBA00022527"/>
    </source>
</evidence>
<comment type="similarity">
    <text evidence="1">Belongs to the protein kinase superfamily. BUD32 family.</text>
</comment>
<dbReference type="GO" id="GO:0000408">
    <property type="term" value="C:EKC/KEOPS complex"/>
    <property type="evidence" value="ECO:0007669"/>
    <property type="project" value="TreeGrafter"/>
</dbReference>
<dbReference type="GO" id="GO:0004674">
    <property type="term" value="F:protein serine/threonine kinase activity"/>
    <property type="evidence" value="ECO:0007669"/>
    <property type="project" value="UniProtKB-KW"/>
</dbReference>
<feature type="non-terminal residue" evidence="12">
    <location>
        <position position="231"/>
    </location>
</feature>
<keyword evidence="7" id="KW-0418">Kinase</keyword>
<dbReference type="EMBL" id="VZRE01013808">
    <property type="protein sequence ID" value="NWU16415.1"/>
    <property type="molecule type" value="Genomic_DNA"/>
</dbReference>
<dbReference type="GO" id="GO:0005524">
    <property type="term" value="F:ATP binding"/>
    <property type="evidence" value="ECO:0007669"/>
    <property type="project" value="UniProtKB-KW"/>
</dbReference>
<evidence type="ECO:0000256" key="10">
    <source>
        <dbReference type="ARBA" id="ARBA00048679"/>
    </source>
</evidence>
<dbReference type="SUPFAM" id="SSF56112">
    <property type="entry name" value="Protein kinase-like (PK-like)"/>
    <property type="match status" value="1"/>
</dbReference>
<dbReference type="Pfam" id="PF06293">
    <property type="entry name" value="Kdo"/>
    <property type="match status" value="1"/>
</dbReference>
<keyword evidence="6" id="KW-0547">Nucleotide-binding</keyword>
<evidence type="ECO:0000256" key="1">
    <source>
        <dbReference type="ARBA" id="ARBA00010630"/>
    </source>
</evidence>
<gene>
    <name evidence="12" type="primary">Tp53rk</name>
    <name evidence="12" type="ORF">CEPORN_R13629</name>
</gene>
<dbReference type="GO" id="GO:0005634">
    <property type="term" value="C:nucleus"/>
    <property type="evidence" value="ECO:0007669"/>
    <property type="project" value="TreeGrafter"/>
</dbReference>
<sequence>EVSPPALPGLQLLQQGAEAHVYRGLFLGRAAVAKLRVPKRLELPAGYKATGADGSEISVGRALPRCGLSVAGGIPAPAVYFVDYVTNSIYLEDIVDSVTVQDHIYSVQRSGNDTSGLQSLAEKMGELLARMHDEDIIHGDLTTANLLLRPPVEKLDLVLIDFGLSFISGLPEDKGVDLYVLEKAFISTHPDTEVMFKALLKSYAATSKKSGPVIKKLDEVRLRGRKRSMIG</sequence>
<evidence type="ECO:0000313" key="13">
    <source>
        <dbReference type="Proteomes" id="UP000543364"/>
    </source>
</evidence>
<keyword evidence="5" id="KW-0819">tRNA processing</keyword>
<comment type="caution">
    <text evidence="12">The sequence shown here is derived from an EMBL/GenBank/DDBJ whole genome shotgun (WGS) entry which is preliminary data.</text>
</comment>
<keyword evidence="13" id="KW-1185">Reference proteome</keyword>
<evidence type="ECO:0000256" key="6">
    <source>
        <dbReference type="ARBA" id="ARBA00022741"/>
    </source>
</evidence>
<evidence type="ECO:0000256" key="4">
    <source>
        <dbReference type="ARBA" id="ARBA00022679"/>
    </source>
</evidence>
<protein>
    <recommendedName>
        <fullName evidence="2">non-specific serine/threonine protein kinase</fullName>
        <ecNumber evidence="2">2.7.11.1</ecNumber>
    </recommendedName>
</protein>
<evidence type="ECO:0000259" key="11">
    <source>
        <dbReference type="PROSITE" id="PS50011"/>
    </source>
</evidence>
<evidence type="ECO:0000256" key="7">
    <source>
        <dbReference type="ARBA" id="ARBA00022777"/>
    </source>
</evidence>